<evidence type="ECO:0000313" key="4">
    <source>
        <dbReference type="Proteomes" id="UP001144256"/>
    </source>
</evidence>
<evidence type="ECO:0000259" key="2">
    <source>
        <dbReference type="PROSITE" id="PS50022"/>
    </source>
</evidence>
<dbReference type="EMBL" id="BRLB01000011">
    <property type="protein sequence ID" value="GKX30773.1"/>
    <property type="molecule type" value="Genomic_DNA"/>
</dbReference>
<name>A0A9W5YEB9_9FIRM</name>
<dbReference type="InterPro" id="IPR000421">
    <property type="entry name" value="FA58C"/>
</dbReference>
<accession>A0A9W5YEB9</accession>
<evidence type="ECO:0000313" key="3">
    <source>
        <dbReference type="EMBL" id="GKX30773.1"/>
    </source>
</evidence>
<comment type="caution">
    <text evidence="3">The sequence shown here is derived from an EMBL/GenBank/DDBJ whole genome shotgun (WGS) entry which is preliminary data.</text>
</comment>
<dbReference type="AlphaFoldDB" id="A0A9W5YEB9"/>
<protein>
    <recommendedName>
        <fullName evidence="2">F5/8 type C domain-containing protein</fullName>
    </recommendedName>
</protein>
<dbReference type="GO" id="GO:0016798">
    <property type="term" value="F:hydrolase activity, acting on glycosyl bonds"/>
    <property type="evidence" value="ECO:0007669"/>
    <property type="project" value="UniProtKB-KW"/>
</dbReference>
<gene>
    <name evidence="3" type="ORF">SH1V18_32530</name>
</gene>
<evidence type="ECO:0000256" key="1">
    <source>
        <dbReference type="ARBA" id="ARBA00023295"/>
    </source>
</evidence>
<dbReference type="SUPFAM" id="SSF49785">
    <property type="entry name" value="Galactose-binding domain-like"/>
    <property type="match status" value="1"/>
</dbReference>
<dbReference type="Proteomes" id="UP001144256">
    <property type="component" value="Unassembled WGS sequence"/>
</dbReference>
<dbReference type="Pfam" id="PF22633">
    <property type="entry name" value="F5_F8_type_C_2"/>
    <property type="match status" value="1"/>
</dbReference>
<dbReference type="InterPro" id="IPR008979">
    <property type="entry name" value="Galactose-bd-like_sf"/>
</dbReference>
<feature type="domain" description="F5/8 type C" evidence="2">
    <location>
        <begin position="1"/>
        <end position="83"/>
    </location>
</feature>
<sequence length="83" mass="9475">MGQEYSIDTVRLLWETAYGKAYKIQVSNDNINWNDVYSTSSGDGGIDNITFEPVNARYIRVYGIERGLIDCGYSIFEFQVYGN</sequence>
<keyword evidence="1" id="KW-0378">Hydrolase</keyword>
<keyword evidence="4" id="KW-1185">Reference proteome</keyword>
<proteinExistence type="predicted"/>
<dbReference type="PROSITE" id="PS50022">
    <property type="entry name" value="FA58C_3"/>
    <property type="match status" value="1"/>
</dbReference>
<organism evidence="3 4">
    <name type="scientific">Vallitalea longa</name>
    <dbReference type="NCBI Taxonomy" id="2936439"/>
    <lineage>
        <taxon>Bacteria</taxon>
        <taxon>Bacillati</taxon>
        <taxon>Bacillota</taxon>
        <taxon>Clostridia</taxon>
        <taxon>Lachnospirales</taxon>
        <taxon>Vallitaleaceae</taxon>
        <taxon>Vallitalea</taxon>
    </lineage>
</organism>
<keyword evidence="1" id="KW-0326">Glycosidase</keyword>
<dbReference type="Gene3D" id="2.60.120.260">
    <property type="entry name" value="Galactose-binding domain-like"/>
    <property type="match status" value="1"/>
</dbReference>
<reference evidence="3" key="1">
    <citation type="submission" date="2022-06" db="EMBL/GenBank/DDBJ databases">
        <title>Vallitalea longa sp. nov., an anaerobic bacterium isolated from marine sediment.</title>
        <authorList>
            <person name="Hirano S."/>
            <person name="Terahara T."/>
            <person name="Mori K."/>
            <person name="Hamada M."/>
            <person name="Matsumoto R."/>
            <person name="Kobayashi T."/>
        </authorList>
    </citation>
    <scope>NUCLEOTIDE SEQUENCE</scope>
    <source>
        <strain evidence="3">SH18-1</strain>
    </source>
</reference>